<proteinExistence type="inferred from homology"/>
<dbReference type="Pfam" id="PF00892">
    <property type="entry name" value="EamA"/>
    <property type="match status" value="1"/>
</dbReference>
<gene>
    <name evidence="4" type="ORF">I6U51_16040</name>
</gene>
<name>A0A934I1A3_9CLOT</name>
<dbReference type="InterPro" id="IPR000620">
    <property type="entry name" value="EamA_dom"/>
</dbReference>
<comment type="similarity">
    <text evidence="1">Belongs to the EamA transporter family.</text>
</comment>
<feature type="transmembrane region" description="Helical" evidence="2">
    <location>
        <begin position="30"/>
        <end position="51"/>
    </location>
</feature>
<dbReference type="GO" id="GO:0016020">
    <property type="term" value="C:membrane"/>
    <property type="evidence" value="ECO:0007669"/>
    <property type="project" value="InterPro"/>
</dbReference>
<feature type="transmembrane region" description="Helical" evidence="2">
    <location>
        <begin position="118"/>
        <end position="136"/>
    </location>
</feature>
<keyword evidence="5" id="KW-1185">Reference proteome</keyword>
<comment type="caution">
    <text evidence="4">The sequence shown here is derived from an EMBL/GenBank/DDBJ whole genome shotgun (WGS) entry which is preliminary data.</text>
</comment>
<feature type="domain" description="EamA" evidence="3">
    <location>
        <begin position="3"/>
        <end position="136"/>
    </location>
</feature>
<organism evidence="4 5">
    <name type="scientific">Clostridium aciditolerans</name>
    <dbReference type="NCBI Taxonomy" id="339861"/>
    <lineage>
        <taxon>Bacteria</taxon>
        <taxon>Bacillati</taxon>
        <taxon>Bacillota</taxon>
        <taxon>Clostridia</taxon>
        <taxon>Eubacteriales</taxon>
        <taxon>Clostridiaceae</taxon>
        <taxon>Clostridium</taxon>
    </lineage>
</organism>
<dbReference type="AlphaFoldDB" id="A0A934I1A3"/>
<keyword evidence="2" id="KW-0812">Transmembrane</keyword>
<evidence type="ECO:0000256" key="1">
    <source>
        <dbReference type="ARBA" id="ARBA00007362"/>
    </source>
</evidence>
<evidence type="ECO:0000313" key="4">
    <source>
        <dbReference type="EMBL" id="MBI6874195.1"/>
    </source>
</evidence>
<feature type="transmembrane region" description="Helical" evidence="2">
    <location>
        <begin position="63"/>
        <end position="83"/>
    </location>
</feature>
<accession>A0A934I1A3</accession>
<dbReference type="EMBL" id="JAEEGB010000019">
    <property type="protein sequence ID" value="MBI6874195.1"/>
    <property type="molecule type" value="Genomic_DNA"/>
</dbReference>
<keyword evidence="2" id="KW-0472">Membrane</keyword>
<evidence type="ECO:0000259" key="3">
    <source>
        <dbReference type="Pfam" id="PF00892"/>
    </source>
</evidence>
<keyword evidence="2" id="KW-1133">Transmembrane helix</keyword>
<dbReference type="Proteomes" id="UP000622687">
    <property type="component" value="Unassembled WGS sequence"/>
</dbReference>
<evidence type="ECO:0000256" key="2">
    <source>
        <dbReference type="SAM" id="Phobius"/>
    </source>
</evidence>
<evidence type="ECO:0000313" key="5">
    <source>
        <dbReference type="Proteomes" id="UP000622687"/>
    </source>
</evidence>
<feature type="transmembrane region" description="Helical" evidence="2">
    <location>
        <begin position="89"/>
        <end position="111"/>
    </location>
</feature>
<reference evidence="4" key="1">
    <citation type="submission" date="2020-12" db="EMBL/GenBank/DDBJ databases">
        <title>Clostridium thailandense sp. nov., a novel acetogenic bacterium isolated from peat land soil in Thailand.</title>
        <authorList>
            <person name="Chaikitkaew S."/>
            <person name="Birkeland N.K."/>
        </authorList>
    </citation>
    <scope>NUCLEOTIDE SEQUENCE</scope>
    <source>
        <strain evidence="4">DSM 17425</strain>
    </source>
</reference>
<sequence>MYYFSIILVVFASVLYNISQKSIDGSVNPFTSMIVTYTIALILSFIAIIFFPDKNIIGSFKELNWASYALGAAIFVLEIGYLLVYRSGWSINIAPLFANVVTTIVLIFFGVCVYKQHLSFTNVIGIIVSIIGLIIMKK</sequence>
<protein>
    <submittedName>
        <fullName evidence="4">EamA family transporter</fullName>
    </submittedName>
</protein>